<sequence length="289" mass="30519">MGDYYDEIRQTQLRELALLKNDRKNGAAAAASLESSPSSSQASLPAAPPATASPPCGNELVAVNSGNNCTPTWHISQASVLQEASSSCRSSPPTPPMHPALRPGVPGLVLTADGLSQLPPHLQVSSAGLTRGVVAPPTTAAAVSAAAAKAAYLLHGSRVLPVRLSRKGALRAAALTLGRAAAVGALRHGAAVELISADCADEFLYGDEYPDNNFDGNVYEQAFTTIEEQGFPRQNAEDMQNNGYATDADFAEWAEPPLRTHCHLPARLKPSQAMTRRLYRPYGPLPSRF</sequence>
<reference evidence="2" key="2">
    <citation type="submission" date="2021-09" db="EMBL/GenBank/DDBJ databases">
        <authorList>
            <person name="Jia N."/>
            <person name="Wang J."/>
            <person name="Shi W."/>
            <person name="Du L."/>
            <person name="Sun Y."/>
            <person name="Zhan W."/>
            <person name="Jiang J."/>
            <person name="Wang Q."/>
            <person name="Zhang B."/>
            <person name="Ji P."/>
            <person name="Sakyi L.B."/>
            <person name="Cui X."/>
            <person name="Yuan T."/>
            <person name="Jiang B."/>
            <person name="Yang W."/>
            <person name="Lam T.T.-Y."/>
            <person name="Chang Q."/>
            <person name="Ding S."/>
            <person name="Wang X."/>
            <person name="Zhu J."/>
            <person name="Ruan X."/>
            <person name="Zhao L."/>
            <person name="Wei J."/>
            <person name="Que T."/>
            <person name="Du C."/>
            <person name="Cheng J."/>
            <person name="Dai P."/>
            <person name="Han X."/>
            <person name="Huang E."/>
            <person name="Gao Y."/>
            <person name="Liu J."/>
            <person name="Shao H."/>
            <person name="Ye R."/>
            <person name="Li L."/>
            <person name="Wei W."/>
            <person name="Wang X."/>
            <person name="Wang C."/>
            <person name="Huo Q."/>
            <person name="Li W."/>
            <person name="Guo W."/>
            <person name="Chen H."/>
            <person name="Chen S."/>
            <person name="Zhou L."/>
            <person name="Zhou L."/>
            <person name="Ni X."/>
            <person name="Tian J."/>
            <person name="Zhou Y."/>
            <person name="Sheng Y."/>
            <person name="Liu T."/>
            <person name="Pan Y."/>
            <person name="Xia L."/>
            <person name="Li J."/>
            <person name="Zhao F."/>
            <person name="Cao W."/>
        </authorList>
    </citation>
    <scope>NUCLEOTIDE SEQUENCE</scope>
    <source>
        <strain evidence="2">Rsan-2018</strain>
        <tissue evidence="2">Larvae</tissue>
    </source>
</reference>
<keyword evidence="3" id="KW-1185">Reference proteome</keyword>
<evidence type="ECO:0000256" key="1">
    <source>
        <dbReference type="SAM" id="MobiDB-lite"/>
    </source>
</evidence>
<dbReference type="VEuPathDB" id="VectorBase:RSAN_046412"/>
<accession>A0A9D4QDS2</accession>
<name>A0A9D4QDS2_RHISA</name>
<feature type="compositionally biased region" description="Low complexity" evidence="1">
    <location>
        <begin position="27"/>
        <end position="45"/>
    </location>
</feature>
<dbReference type="AlphaFoldDB" id="A0A9D4QDS2"/>
<protein>
    <submittedName>
        <fullName evidence="2">Uncharacterized protein</fullName>
    </submittedName>
</protein>
<feature type="region of interest" description="Disordered" evidence="1">
    <location>
        <begin position="84"/>
        <end position="105"/>
    </location>
</feature>
<evidence type="ECO:0000313" key="2">
    <source>
        <dbReference type="EMBL" id="KAH7976532.1"/>
    </source>
</evidence>
<organism evidence="2 3">
    <name type="scientific">Rhipicephalus sanguineus</name>
    <name type="common">Brown dog tick</name>
    <name type="synonym">Ixodes sanguineus</name>
    <dbReference type="NCBI Taxonomy" id="34632"/>
    <lineage>
        <taxon>Eukaryota</taxon>
        <taxon>Metazoa</taxon>
        <taxon>Ecdysozoa</taxon>
        <taxon>Arthropoda</taxon>
        <taxon>Chelicerata</taxon>
        <taxon>Arachnida</taxon>
        <taxon>Acari</taxon>
        <taxon>Parasitiformes</taxon>
        <taxon>Ixodida</taxon>
        <taxon>Ixodoidea</taxon>
        <taxon>Ixodidae</taxon>
        <taxon>Rhipicephalinae</taxon>
        <taxon>Rhipicephalus</taxon>
        <taxon>Rhipicephalus</taxon>
    </lineage>
</organism>
<feature type="region of interest" description="Disordered" evidence="1">
    <location>
        <begin position="24"/>
        <end position="53"/>
    </location>
</feature>
<comment type="caution">
    <text evidence="2">The sequence shown here is derived from an EMBL/GenBank/DDBJ whole genome shotgun (WGS) entry which is preliminary data.</text>
</comment>
<dbReference type="EMBL" id="JABSTV010001246">
    <property type="protein sequence ID" value="KAH7976532.1"/>
    <property type="molecule type" value="Genomic_DNA"/>
</dbReference>
<evidence type="ECO:0000313" key="3">
    <source>
        <dbReference type="Proteomes" id="UP000821837"/>
    </source>
</evidence>
<proteinExistence type="predicted"/>
<gene>
    <name evidence="2" type="ORF">HPB52_015825</name>
</gene>
<dbReference type="Proteomes" id="UP000821837">
    <property type="component" value="Chromosome 10"/>
</dbReference>
<reference evidence="2" key="1">
    <citation type="journal article" date="2020" name="Cell">
        <title>Large-Scale Comparative Analyses of Tick Genomes Elucidate Their Genetic Diversity and Vector Capacities.</title>
        <authorList>
            <consortium name="Tick Genome and Microbiome Consortium (TIGMIC)"/>
            <person name="Jia N."/>
            <person name="Wang J."/>
            <person name="Shi W."/>
            <person name="Du L."/>
            <person name="Sun Y."/>
            <person name="Zhan W."/>
            <person name="Jiang J.F."/>
            <person name="Wang Q."/>
            <person name="Zhang B."/>
            <person name="Ji P."/>
            <person name="Bell-Sakyi L."/>
            <person name="Cui X.M."/>
            <person name="Yuan T.T."/>
            <person name="Jiang B.G."/>
            <person name="Yang W.F."/>
            <person name="Lam T.T."/>
            <person name="Chang Q.C."/>
            <person name="Ding S.J."/>
            <person name="Wang X.J."/>
            <person name="Zhu J.G."/>
            <person name="Ruan X.D."/>
            <person name="Zhao L."/>
            <person name="Wei J.T."/>
            <person name="Ye R.Z."/>
            <person name="Que T.C."/>
            <person name="Du C.H."/>
            <person name="Zhou Y.H."/>
            <person name="Cheng J.X."/>
            <person name="Dai P.F."/>
            <person name="Guo W.B."/>
            <person name="Han X.H."/>
            <person name="Huang E.J."/>
            <person name="Li L.F."/>
            <person name="Wei W."/>
            <person name="Gao Y.C."/>
            <person name="Liu J.Z."/>
            <person name="Shao H.Z."/>
            <person name="Wang X."/>
            <person name="Wang C.C."/>
            <person name="Yang T.C."/>
            <person name="Huo Q.B."/>
            <person name="Li W."/>
            <person name="Chen H.Y."/>
            <person name="Chen S.E."/>
            <person name="Zhou L.G."/>
            <person name="Ni X.B."/>
            <person name="Tian J.H."/>
            <person name="Sheng Y."/>
            <person name="Liu T."/>
            <person name="Pan Y.S."/>
            <person name="Xia L.Y."/>
            <person name="Li J."/>
            <person name="Zhao F."/>
            <person name="Cao W.C."/>
        </authorList>
    </citation>
    <scope>NUCLEOTIDE SEQUENCE</scope>
    <source>
        <strain evidence="2">Rsan-2018</strain>
    </source>
</reference>